<feature type="chain" id="PRO_5040214906" evidence="1">
    <location>
        <begin position="18"/>
        <end position="407"/>
    </location>
</feature>
<organism evidence="2 3">
    <name type="scientific">Psylliodes chrysocephalus</name>
    <dbReference type="NCBI Taxonomy" id="3402493"/>
    <lineage>
        <taxon>Eukaryota</taxon>
        <taxon>Metazoa</taxon>
        <taxon>Ecdysozoa</taxon>
        <taxon>Arthropoda</taxon>
        <taxon>Hexapoda</taxon>
        <taxon>Insecta</taxon>
        <taxon>Pterygota</taxon>
        <taxon>Neoptera</taxon>
        <taxon>Endopterygota</taxon>
        <taxon>Coleoptera</taxon>
        <taxon>Polyphaga</taxon>
        <taxon>Cucujiformia</taxon>
        <taxon>Chrysomeloidea</taxon>
        <taxon>Chrysomelidae</taxon>
        <taxon>Galerucinae</taxon>
        <taxon>Alticini</taxon>
        <taxon>Psylliodes</taxon>
    </lineage>
</organism>
<dbReference type="OrthoDB" id="8195832at2759"/>
<evidence type="ECO:0000313" key="3">
    <source>
        <dbReference type="Proteomes" id="UP001153636"/>
    </source>
</evidence>
<keyword evidence="1" id="KW-0732">Signal</keyword>
<feature type="signal peptide" evidence="1">
    <location>
        <begin position="1"/>
        <end position="17"/>
    </location>
</feature>
<name>A0A9P0D5D0_9CUCU</name>
<evidence type="ECO:0000313" key="2">
    <source>
        <dbReference type="EMBL" id="CAH1112139.1"/>
    </source>
</evidence>
<dbReference type="Pfam" id="PF16009">
    <property type="entry name" value="DUF4779"/>
    <property type="match status" value="1"/>
</dbReference>
<gene>
    <name evidence="2" type="ORF">PSYICH_LOCUS11852</name>
</gene>
<protein>
    <submittedName>
        <fullName evidence="2">Uncharacterized protein</fullName>
    </submittedName>
</protein>
<proteinExistence type="predicted"/>
<dbReference type="EMBL" id="OV651818">
    <property type="protein sequence ID" value="CAH1112139.1"/>
    <property type="molecule type" value="Genomic_DNA"/>
</dbReference>
<accession>A0A9P0D5D0</accession>
<reference evidence="2" key="1">
    <citation type="submission" date="2022-01" db="EMBL/GenBank/DDBJ databases">
        <authorList>
            <person name="King R."/>
        </authorList>
    </citation>
    <scope>NUCLEOTIDE SEQUENCE</scope>
</reference>
<sequence>MFKVAFSLFLVFLTVDSKFYETDIGPYGHGGQYSTYRTQEYDPENGYPYGLSYKKYPDIPFKEVGVAREIEYEEPISGPIGLPYGHGGGLEGHGGGLEHVRQLGYNGYYGVGGGSGYGGYPVRYGKSLGYGYGQGRGLSYHPIYTHGISPITPHGRLDFYNHQSPYGVSQIDKGIYSDGKQNVIGEQYNRVQGHNGESLNHGDVGFNKGEVAYKDIKGDSVHFVDADGINRGQHDGKSYSGGEHFNAEGKHGNEQVLNANHNKGHNIKGFKKSHHLDETGKTEEFFDEDHDAGGKYAFNGRFGKFGELGGNSYKGGFNDGRFKTGEATKQGHYDNQYLVDKAQGGVGKFGENKYAQNGEEYGLNKGFGEHGLTGHHENSNIYKNYPVGYGGHGGYGGYGGHGGYYKK</sequence>
<dbReference type="InterPro" id="IPR031959">
    <property type="entry name" value="DUF4779"/>
</dbReference>
<evidence type="ECO:0000256" key="1">
    <source>
        <dbReference type="SAM" id="SignalP"/>
    </source>
</evidence>
<dbReference type="Proteomes" id="UP001153636">
    <property type="component" value="Chromosome 6"/>
</dbReference>
<dbReference type="AlphaFoldDB" id="A0A9P0D5D0"/>
<keyword evidence="3" id="KW-1185">Reference proteome</keyword>